<evidence type="ECO:0000313" key="4">
    <source>
        <dbReference type="Proteomes" id="UP000027456"/>
    </source>
</evidence>
<accession>A0A074S2I1</accession>
<reference evidence="3 4" key="1">
    <citation type="submission" date="2013-12" db="EMBL/GenBank/DDBJ databases">
        <authorList>
            <person name="Cubeta M."/>
            <person name="Pakala S."/>
            <person name="Fedorova N."/>
            <person name="Thomas E."/>
            <person name="Dean R."/>
            <person name="Jabaji S."/>
            <person name="Neate S."/>
            <person name="Toda T."/>
            <person name="Tavantzis S."/>
            <person name="Vilgalys R."/>
            <person name="Bharathan N."/>
            <person name="Pakala S."/>
            <person name="Losada L.S."/>
            <person name="Zafar N."/>
            <person name="Nierman W."/>
        </authorList>
    </citation>
    <scope>NUCLEOTIDE SEQUENCE [LARGE SCALE GENOMIC DNA]</scope>
    <source>
        <strain evidence="3 4">123E</strain>
    </source>
</reference>
<feature type="region of interest" description="Disordered" evidence="1">
    <location>
        <begin position="259"/>
        <end position="285"/>
    </location>
</feature>
<comment type="caution">
    <text evidence="3">The sequence shown here is derived from an EMBL/GenBank/DDBJ whole genome shotgun (WGS) entry which is preliminary data.</text>
</comment>
<keyword evidence="4" id="KW-1185">Reference proteome</keyword>
<dbReference type="Pfam" id="PF17667">
    <property type="entry name" value="Pkinase_fungal"/>
    <property type="match status" value="1"/>
</dbReference>
<dbReference type="Proteomes" id="UP000027456">
    <property type="component" value="Unassembled WGS sequence"/>
</dbReference>
<protein>
    <recommendedName>
        <fullName evidence="2">Fungal-type protein kinase domain-containing protein</fullName>
    </recommendedName>
</protein>
<dbReference type="HOGENOM" id="CLU_011153_0_0_1"/>
<dbReference type="InterPro" id="IPR040976">
    <property type="entry name" value="Pkinase_fungal"/>
</dbReference>
<evidence type="ECO:0000256" key="1">
    <source>
        <dbReference type="SAM" id="MobiDB-lite"/>
    </source>
</evidence>
<organism evidence="3 4">
    <name type="scientific">Rhizoctonia solani 123E</name>
    <dbReference type="NCBI Taxonomy" id="1423351"/>
    <lineage>
        <taxon>Eukaryota</taxon>
        <taxon>Fungi</taxon>
        <taxon>Dikarya</taxon>
        <taxon>Basidiomycota</taxon>
        <taxon>Agaricomycotina</taxon>
        <taxon>Agaricomycetes</taxon>
        <taxon>Cantharellales</taxon>
        <taxon>Ceratobasidiaceae</taxon>
        <taxon>Rhizoctonia</taxon>
    </lineage>
</organism>
<evidence type="ECO:0000313" key="3">
    <source>
        <dbReference type="EMBL" id="KEP51103.1"/>
    </source>
</evidence>
<gene>
    <name evidence="3" type="ORF">V565_067420</name>
</gene>
<feature type="domain" description="Fungal-type protein kinase" evidence="2">
    <location>
        <begin position="292"/>
        <end position="555"/>
    </location>
</feature>
<feature type="region of interest" description="Disordered" evidence="1">
    <location>
        <begin position="662"/>
        <end position="689"/>
    </location>
</feature>
<dbReference type="OrthoDB" id="5569250at2759"/>
<feature type="compositionally biased region" description="Polar residues" evidence="1">
    <location>
        <begin position="10"/>
        <end position="27"/>
    </location>
</feature>
<proteinExistence type="predicted"/>
<dbReference type="EMBL" id="AZST01000193">
    <property type="protein sequence ID" value="KEP51103.1"/>
    <property type="molecule type" value="Genomic_DNA"/>
</dbReference>
<evidence type="ECO:0000259" key="2">
    <source>
        <dbReference type="Pfam" id="PF17667"/>
    </source>
</evidence>
<sequence length="689" mass="78413">MAHPHYLSSPIKQSVPLTDVRSTTQTTQDIHRNRTVQVADGENFRHTYLLPNSPKLWDDNEKRLVDRIQRVTKGQEKSLYTGYAPLLRLLNSMSGNVAKEGQEVLVFRAGNKCRVKHPFADQYRYPDIIVQWERSDAFQEMNYTEDVPSEKIWTELATVGEVKVSGDVRDQLTGYLQNHLRFHPELNGALAFSVRSTGYALCYHDAAVVHRSEFQWEPEPLYEFIAKLYTRPFRDPSMQIQSAQAPIWATRNGNIVYMSKPPNTPGGPDAQGGPGQRRYTTEAEAEDTAKGNVFIKDIWRSQQRYFFEGLLVARAHDGRSLAGLAQLSHYGYVLDETGKPIRTTRFNPGPGTEETPGRFKMRTVTSEIGQPLEGVHSLYKFLCTMYDACAVQRNLYRKCKILHRDISDKNIMFAPDTDAYRKRNREGYADVKFVNQVLAKDKSVNPAPQCLVIDLGNGADLNVERGLDALTERTGTPKFIARSVSSGELLGKKGFSSKEVDMPLMEGVLAEYLQFMHATEYQVLDSPSSTIPSEAEFAHRLFHDAESTFWVIAWTLARSIKVGSEQEEIPHIKFRQFFHTMSTHCPTPEADDPRKQFSHNHWEFRLHPDLAALAPMLANMFEYVQPEWAYRPELNVEHVHEALMRLLLIEIVNIKNGTDIDIDIDIGGRDPPPPTSRTRSSPPERYGLP</sequence>
<name>A0A074S2I1_9AGAM</name>
<feature type="region of interest" description="Disordered" evidence="1">
    <location>
        <begin position="1"/>
        <end position="27"/>
    </location>
</feature>
<dbReference type="AlphaFoldDB" id="A0A074S2I1"/>